<organism evidence="3">
    <name type="scientific">Myoviridae sp. ctr0w28</name>
    <dbReference type="NCBI Taxonomy" id="2826703"/>
    <lineage>
        <taxon>Viruses</taxon>
        <taxon>Duplodnaviria</taxon>
        <taxon>Heunggongvirae</taxon>
        <taxon>Uroviricota</taxon>
        <taxon>Caudoviricetes</taxon>
    </lineage>
</organism>
<evidence type="ECO:0000313" key="3">
    <source>
        <dbReference type="EMBL" id="DAD97009.1"/>
    </source>
</evidence>
<proteinExistence type="predicted"/>
<dbReference type="EMBL" id="BK015227">
    <property type="protein sequence ID" value="DAD97009.1"/>
    <property type="molecule type" value="Genomic_DNA"/>
</dbReference>
<name>A0A8S5NQN9_9CAUD</name>
<evidence type="ECO:0000259" key="2">
    <source>
        <dbReference type="Pfam" id="PF04448"/>
    </source>
</evidence>
<dbReference type="Pfam" id="PF04448">
    <property type="entry name" value="DUF551"/>
    <property type="match status" value="1"/>
</dbReference>
<protein>
    <recommendedName>
        <fullName evidence="2">DUF551 domain-containing protein</fullName>
    </recommendedName>
</protein>
<dbReference type="InterPro" id="IPR007539">
    <property type="entry name" value="DUF551"/>
</dbReference>
<reference evidence="3" key="1">
    <citation type="journal article" date="2021" name="Proc. Natl. Acad. Sci. U.S.A.">
        <title>A Catalog of Tens of Thousands of Viruses from Human Metagenomes Reveals Hidden Associations with Chronic Diseases.</title>
        <authorList>
            <person name="Tisza M.J."/>
            <person name="Buck C.B."/>
        </authorList>
    </citation>
    <scope>NUCLEOTIDE SEQUENCE</scope>
    <source>
        <strain evidence="3">Ctr0w28</strain>
    </source>
</reference>
<accession>A0A8S5NQN9</accession>
<feature type="domain" description="DUF551" evidence="2">
    <location>
        <begin position="4"/>
        <end position="67"/>
    </location>
</feature>
<evidence type="ECO:0000256" key="1">
    <source>
        <dbReference type="SAM" id="MobiDB-lite"/>
    </source>
</evidence>
<sequence>MSDWISVAEKLPSDMGDVLVAAFWHERWQTMIGWHSDSRKGSWRVYTSHGEVVPGGVTHWMPIPAPPDRRPPEGEEGTE</sequence>
<feature type="region of interest" description="Disordered" evidence="1">
    <location>
        <begin position="57"/>
        <end position="79"/>
    </location>
</feature>